<proteinExistence type="predicted"/>
<dbReference type="EMBL" id="LZPO01017293">
    <property type="protein sequence ID" value="OBS81073.1"/>
    <property type="molecule type" value="Genomic_DNA"/>
</dbReference>
<dbReference type="Proteomes" id="UP000092124">
    <property type="component" value="Unassembled WGS sequence"/>
</dbReference>
<name>A0A1A6HRI0_NEOLE</name>
<gene>
    <name evidence="1" type="ORF">A6R68_20708</name>
</gene>
<protein>
    <submittedName>
        <fullName evidence="1">Uncharacterized protein</fullName>
    </submittedName>
</protein>
<comment type="caution">
    <text evidence="1">The sequence shown here is derived from an EMBL/GenBank/DDBJ whole genome shotgun (WGS) entry which is preliminary data.</text>
</comment>
<sequence length="137" mass="14660">MAGGSAMAVTMAHYKATDSKQFRRYLEKSEWGVLDTLTEVLAALYEEPEKPTKVAVSLQGLSVGGRDPIRGRTDVISSQSCPCLSRLQRISSSLSFLRSARPVLLASGSGQARGGSLPRNMQCPVPVPGVARARDLV</sequence>
<dbReference type="STRING" id="56216.A0A1A6HRI0"/>
<accession>A0A1A6HRI0</accession>
<reference evidence="1 2" key="1">
    <citation type="submission" date="2016-06" db="EMBL/GenBank/DDBJ databases">
        <title>The Draft Genome Sequence and Annotation of the Desert Woodrat Neotoma lepida.</title>
        <authorList>
            <person name="Campbell M."/>
            <person name="Oakeson K.F."/>
            <person name="Yandell M."/>
            <person name="Halpert J.R."/>
            <person name="Dearing D."/>
        </authorList>
    </citation>
    <scope>NUCLEOTIDE SEQUENCE [LARGE SCALE GENOMIC DNA]</scope>
    <source>
        <strain evidence="1">417</strain>
        <tissue evidence="1">Liver</tissue>
    </source>
</reference>
<dbReference type="AlphaFoldDB" id="A0A1A6HRI0"/>
<keyword evidence="2" id="KW-1185">Reference proteome</keyword>
<dbReference type="OrthoDB" id="524165at2759"/>
<evidence type="ECO:0000313" key="2">
    <source>
        <dbReference type="Proteomes" id="UP000092124"/>
    </source>
</evidence>
<evidence type="ECO:0000313" key="1">
    <source>
        <dbReference type="EMBL" id="OBS81073.1"/>
    </source>
</evidence>
<organism evidence="1 2">
    <name type="scientific">Neotoma lepida</name>
    <name type="common">Desert woodrat</name>
    <dbReference type="NCBI Taxonomy" id="56216"/>
    <lineage>
        <taxon>Eukaryota</taxon>
        <taxon>Metazoa</taxon>
        <taxon>Chordata</taxon>
        <taxon>Craniata</taxon>
        <taxon>Vertebrata</taxon>
        <taxon>Euteleostomi</taxon>
        <taxon>Mammalia</taxon>
        <taxon>Eutheria</taxon>
        <taxon>Euarchontoglires</taxon>
        <taxon>Glires</taxon>
        <taxon>Rodentia</taxon>
        <taxon>Myomorpha</taxon>
        <taxon>Muroidea</taxon>
        <taxon>Cricetidae</taxon>
        <taxon>Neotominae</taxon>
        <taxon>Neotoma</taxon>
    </lineage>
</organism>